<evidence type="ECO:0000256" key="1">
    <source>
        <dbReference type="ARBA" id="ARBA00004651"/>
    </source>
</evidence>
<dbReference type="InterPro" id="IPR051539">
    <property type="entry name" value="T4SS-coupling_protein"/>
</dbReference>
<gene>
    <name evidence="7" type="ORF">B1B_12958</name>
</gene>
<dbReference type="PANTHER" id="PTHR37937">
    <property type="entry name" value="CONJUGATIVE TRANSFER: DNA TRANSPORT"/>
    <property type="match status" value="1"/>
</dbReference>
<reference evidence="7" key="2">
    <citation type="journal article" date="2014" name="ISME J.">
        <title>Microbial stratification in low pH oxic and suboxic macroscopic growths along an acid mine drainage.</title>
        <authorList>
            <person name="Mendez-Garcia C."/>
            <person name="Mesa V."/>
            <person name="Sprenger R.R."/>
            <person name="Richter M."/>
            <person name="Diez M.S."/>
            <person name="Solano J."/>
            <person name="Bargiela R."/>
            <person name="Golyshina O.V."/>
            <person name="Manteca A."/>
            <person name="Ramos J.L."/>
            <person name="Gallego J.R."/>
            <person name="Llorente I."/>
            <person name="Martins Dos Santos V.A."/>
            <person name="Jensen O.N."/>
            <person name="Pelaez A.I."/>
            <person name="Sanchez J."/>
            <person name="Ferrer M."/>
        </authorList>
    </citation>
    <scope>NUCLEOTIDE SEQUENCE</scope>
</reference>
<dbReference type="EMBL" id="AUZY01008520">
    <property type="protein sequence ID" value="EQD45684.1"/>
    <property type="molecule type" value="Genomic_DNA"/>
</dbReference>
<proteinExistence type="predicted"/>
<evidence type="ECO:0000256" key="2">
    <source>
        <dbReference type="ARBA" id="ARBA00022475"/>
    </source>
</evidence>
<keyword evidence="3 6" id="KW-0812">Transmembrane</keyword>
<feature type="transmembrane region" description="Helical" evidence="6">
    <location>
        <begin position="75"/>
        <end position="96"/>
    </location>
</feature>
<feature type="transmembrane region" description="Helical" evidence="6">
    <location>
        <begin position="6"/>
        <end position="25"/>
    </location>
</feature>
<reference evidence="7" key="1">
    <citation type="submission" date="2013-08" db="EMBL/GenBank/DDBJ databases">
        <authorList>
            <person name="Mendez C."/>
            <person name="Richter M."/>
            <person name="Ferrer M."/>
            <person name="Sanchez J."/>
        </authorList>
    </citation>
    <scope>NUCLEOTIDE SEQUENCE</scope>
</reference>
<evidence type="ECO:0000313" key="7">
    <source>
        <dbReference type="EMBL" id="EQD45684.1"/>
    </source>
</evidence>
<evidence type="ECO:0000256" key="3">
    <source>
        <dbReference type="ARBA" id="ARBA00022692"/>
    </source>
</evidence>
<protein>
    <submittedName>
        <fullName evidence="7">TraG family protein</fullName>
    </submittedName>
</protein>
<dbReference type="AlphaFoldDB" id="T1AYF3"/>
<comment type="subcellular location">
    <subcellularLocation>
        <location evidence="1">Cell membrane</location>
        <topology evidence="1">Multi-pass membrane protein</topology>
    </subcellularLocation>
</comment>
<evidence type="ECO:0000256" key="6">
    <source>
        <dbReference type="SAM" id="Phobius"/>
    </source>
</evidence>
<evidence type="ECO:0000256" key="5">
    <source>
        <dbReference type="ARBA" id="ARBA00023136"/>
    </source>
</evidence>
<keyword evidence="4 6" id="KW-1133">Transmembrane helix</keyword>
<organism evidence="7">
    <name type="scientific">mine drainage metagenome</name>
    <dbReference type="NCBI Taxonomy" id="410659"/>
    <lineage>
        <taxon>unclassified sequences</taxon>
        <taxon>metagenomes</taxon>
        <taxon>ecological metagenomes</taxon>
    </lineage>
</organism>
<dbReference type="PANTHER" id="PTHR37937:SF1">
    <property type="entry name" value="CONJUGATIVE TRANSFER: DNA TRANSPORT"/>
    <property type="match status" value="1"/>
</dbReference>
<keyword evidence="5 6" id="KW-0472">Membrane</keyword>
<sequence>MQGTSVLFGQVLAVFGIVIAGTWGATQWTAAQLGYQLRLGSPWFDCFGIPVYHPWQLFEWWYWFDAYAPRLFLKGGVIAATSGVTAAGVAIGMSVWRARQSKLVTTYGSARWAAPAEIRQAGLAGPSGVFLGRKDGDYLRHDGPEHVMAFAPT</sequence>
<name>T1AYF3_9ZZZZ</name>
<comment type="caution">
    <text evidence="7">The sequence shown here is derived from an EMBL/GenBank/DDBJ whole genome shotgun (WGS) entry which is preliminary data.</text>
</comment>
<accession>T1AYF3</accession>
<evidence type="ECO:0000256" key="4">
    <source>
        <dbReference type="ARBA" id="ARBA00022989"/>
    </source>
</evidence>
<feature type="non-terminal residue" evidence="7">
    <location>
        <position position="153"/>
    </location>
</feature>
<dbReference type="GO" id="GO:0005886">
    <property type="term" value="C:plasma membrane"/>
    <property type="evidence" value="ECO:0007669"/>
    <property type="project" value="UniProtKB-SubCell"/>
</dbReference>
<keyword evidence="2" id="KW-1003">Cell membrane</keyword>